<dbReference type="EMBL" id="LT629760">
    <property type="protein sequence ID" value="SDS69202.1"/>
    <property type="molecule type" value="Genomic_DNA"/>
</dbReference>
<dbReference type="RefSeq" id="WP_057008979.1">
    <property type="nucleotide sequence ID" value="NZ_JYLK01000011.1"/>
</dbReference>
<protein>
    <submittedName>
        <fullName evidence="1">Uncharacterized protein</fullName>
    </submittedName>
</protein>
<reference evidence="2 4" key="2">
    <citation type="submission" date="2016-10" db="EMBL/GenBank/DDBJ databases">
        <authorList>
            <person name="Varghese N."/>
            <person name="Submissions S."/>
        </authorList>
    </citation>
    <scope>NUCLEOTIDE SEQUENCE [LARGE SCALE GENOMIC DNA]</scope>
    <source>
        <strain evidence="2 4">BS3111</strain>
    </source>
</reference>
<organism evidence="1 3">
    <name type="scientific">Pseudomonas trivialis</name>
    <dbReference type="NCBI Taxonomy" id="200450"/>
    <lineage>
        <taxon>Bacteria</taxon>
        <taxon>Pseudomonadati</taxon>
        <taxon>Pseudomonadota</taxon>
        <taxon>Gammaproteobacteria</taxon>
        <taxon>Pseudomonadales</taxon>
        <taxon>Pseudomonadaceae</taxon>
        <taxon>Pseudomonas</taxon>
    </lineage>
</organism>
<dbReference type="Proteomes" id="UP000183126">
    <property type="component" value="Chromosome I"/>
</dbReference>
<reference evidence="1 3" key="1">
    <citation type="submission" date="2015-02" db="EMBL/GenBank/DDBJ databases">
        <title>Two Pseudomonas sp. nov. isolated from raw milk.</title>
        <authorList>
            <person name="Wenning M."/>
            <person name="von Neubeck M."/>
            <person name="Huptas C."/>
            <person name="Scherer S."/>
        </authorList>
    </citation>
    <scope>NUCLEOTIDE SEQUENCE [LARGE SCALE GENOMIC DNA]</scope>
    <source>
        <strain evidence="1 3">DSM 14937</strain>
    </source>
</reference>
<sequence>MKQQTNRIRMADQIFDASLLSGNFLGGFNSRVHGVERNATADGPARFERGQGWDKADELVRAGQIYFIHPFPHGQCKQTGFVYGGTWACNTCRTDGFQKPWWAIRVMKDGSAWCVVGEGFEDLQSSANYAFGDTREEALNAYAELMNQPVAA</sequence>
<dbReference type="OrthoDB" id="6915369at2"/>
<accession>A0A0R2ZEW9</accession>
<keyword evidence="4" id="KW-1185">Reference proteome</keyword>
<evidence type="ECO:0000313" key="2">
    <source>
        <dbReference type="EMBL" id="SDS69202.1"/>
    </source>
</evidence>
<dbReference type="EMBL" id="JYLK01000011">
    <property type="protein sequence ID" value="KRP59049.1"/>
    <property type="molecule type" value="Genomic_DNA"/>
</dbReference>
<evidence type="ECO:0000313" key="1">
    <source>
        <dbReference type="EMBL" id="KRP59049.1"/>
    </source>
</evidence>
<name>A0A0R2ZEW9_9PSED</name>
<dbReference type="Proteomes" id="UP000052019">
    <property type="component" value="Unassembled WGS sequence"/>
</dbReference>
<evidence type="ECO:0000313" key="4">
    <source>
        <dbReference type="Proteomes" id="UP000183126"/>
    </source>
</evidence>
<gene>
    <name evidence="2" type="ORF">SAMN04490205_3312</name>
    <name evidence="1" type="ORF">TU79_16590</name>
</gene>
<evidence type="ECO:0000313" key="3">
    <source>
        <dbReference type="Proteomes" id="UP000052019"/>
    </source>
</evidence>
<dbReference type="PATRIC" id="fig|200450.4.peg.231"/>
<dbReference type="AlphaFoldDB" id="A0A0R2ZEW9"/>
<proteinExistence type="predicted"/>